<keyword evidence="4 7" id="KW-0472">Membrane</keyword>
<feature type="domain" description="Rhodopsin" evidence="9">
    <location>
        <begin position="85"/>
        <end position="316"/>
    </location>
</feature>
<organism evidence="10 11">
    <name type="scientific">Niveomyces insectorum RCEF 264</name>
    <dbReference type="NCBI Taxonomy" id="1081102"/>
    <lineage>
        <taxon>Eukaryota</taxon>
        <taxon>Fungi</taxon>
        <taxon>Dikarya</taxon>
        <taxon>Ascomycota</taxon>
        <taxon>Pezizomycotina</taxon>
        <taxon>Sordariomycetes</taxon>
        <taxon>Hypocreomycetidae</taxon>
        <taxon>Hypocreales</taxon>
        <taxon>Cordycipitaceae</taxon>
        <taxon>Niveomyces</taxon>
    </lineage>
</organism>
<evidence type="ECO:0000256" key="7">
    <source>
        <dbReference type="SAM" id="Phobius"/>
    </source>
</evidence>
<gene>
    <name evidence="10" type="ORF">SPI_05768</name>
</gene>
<evidence type="ECO:0000313" key="10">
    <source>
        <dbReference type="EMBL" id="OAA59570.1"/>
    </source>
</evidence>
<dbReference type="Proteomes" id="UP000076874">
    <property type="component" value="Unassembled WGS sequence"/>
</dbReference>
<dbReference type="AlphaFoldDB" id="A0A167SF65"/>
<comment type="subcellular location">
    <subcellularLocation>
        <location evidence="1">Membrane</location>
        <topology evidence="1">Multi-pass membrane protein</topology>
    </subcellularLocation>
</comment>
<sequence>MSLTTAAASAVATTLATLTSLATSADTLTPTTPTATGDVPTAAATPGAGAGPVHHHHHHHAGSRRGVIIGVISFILPFTAAVVLLRFYTRHYLSRAVGADDWMMLVSLILAIVDGTTMLLMTTRGLGHHMWTVSADAVKTYNMYFYLSIVFYYSCLGTVKTAILLQYLRVFAVKMRKITLVALVLIGLWSTALVLVSVFACRPIRGFWDHTVPATCVPDLPQWYVNAAGNIATDVIIFTLPIPVLWRLNLPRTQRLSLIAIFGLGFFTCTISVIRITFLNLNGDDTYANVAAACWSIAELCCAIVCSSLPTLRPVFFRLLPAPLRQHHQHHHQFTERQHPPPPYRPSVYLAGLGEGGHDSPAAAAAADERSDSPMAGAYPLKRVHTGPDGARGRRSPPDLEDTPSTTTTTSAWTTDKKITDKTATATTTTADSKTAAAAAAASYYNRFYHHFHPHDSGVVPFAARTSMSTSTRTSISSGSSGGSSDDEGNGRSGRGRLECSGPKSSHGQSHSRSRSRSSGGSRRWLGVRDGVVANPTAAATPPHAHHADPEKQALAADARLAVPSLPTSPSRRSLRDLVSGGTYRSYRSSNSNSRSTSPKSASRSAPPPPPLPPPPPPRRPADNSSGDTLDAAVPATATAAAAGFTTAAPETGSAPTSTPATASATASATSSSAPTRAHTPSPPPTTTLSLPPPPPRTYSYSHLRRMAAAVVGAGTALPGGNNSSNSGPLAAASSTPLGSQLGGPPGAAPAPTTTTPPLATMGNTGAAADPHALDRDAYLGLRQGTVTSIEATRPSTAEAEAAGWERPTGTGIQIRREVAQNVGPA</sequence>
<dbReference type="GO" id="GO:0016020">
    <property type="term" value="C:membrane"/>
    <property type="evidence" value="ECO:0007669"/>
    <property type="project" value="UniProtKB-SubCell"/>
</dbReference>
<feature type="compositionally biased region" description="Pro residues" evidence="6">
    <location>
        <begin position="606"/>
        <end position="619"/>
    </location>
</feature>
<evidence type="ECO:0000256" key="5">
    <source>
        <dbReference type="ARBA" id="ARBA00038359"/>
    </source>
</evidence>
<comment type="caution">
    <text evidence="10">The sequence shown here is derived from an EMBL/GenBank/DDBJ whole genome shotgun (WGS) entry which is preliminary data.</text>
</comment>
<dbReference type="STRING" id="1081102.A0A167SF65"/>
<feature type="region of interest" description="Disordered" evidence="6">
    <location>
        <begin position="563"/>
        <end position="702"/>
    </location>
</feature>
<feature type="compositionally biased region" description="Low complexity" evidence="6">
    <location>
        <begin position="750"/>
        <end position="761"/>
    </location>
</feature>
<feature type="region of interest" description="Disordered" evidence="6">
    <location>
        <begin position="27"/>
        <end position="58"/>
    </location>
</feature>
<feature type="compositionally biased region" description="Pro residues" evidence="6">
    <location>
        <begin position="681"/>
        <end position="697"/>
    </location>
</feature>
<feature type="transmembrane region" description="Helical" evidence="7">
    <location>
        <begin position="101"/>
        <end position="123"/>
    </location>
</feature>
<feature type="transmembrane region" description="Helical" evidence="7">
    <location>
        <begin position="67"/>
        <end position="89"/>
    </location>
</feature>
<dbReference type="EMBL" id="AZHD01000010">
    <property type="protein sequence ID" value="OAA59570.1"/>
    <property type="molecule type" value="Genomic_DNA"/>
</dbReference>
<feature type="transmembrane region" description="Helical" evidence="7">
    <location>
        <begin position="180"/>
        <end position="200"/>
    </location>
</feature>
<feature type="transmembrane region" description="Helical" evidence="7">
    <location>
        <begin position="258"/>
        <end position="278"/>
    </location>
</feature>
<dbReference type="Pfam" id="PF20684">
    <property type="entry name" value="Fung_rhodopsin"/>
    <property type="match status" value="1"/>
</dbReference>
<reference evidence="10 11" key="1">
    <citation type="journal article" date="2016" name="Genome Biol. Evol.">
        <title>Divergent and convergent evolution of fungal pathogenicity.</title>
        <authorList>
            <person name="Shang Y."/>
            <person name="Xiao G."/>
            <person name="Zheng P."/>
            <person name="Cen K."/>
            <person name="Zhan S."/>
            <person name="Wang C."/>
        </authorList>
    </citation>
    <scope>NUCLEOTIDE SEQUENCE [LARGE SCALE GENOMIC DNA]</scope>
    <source>
        <strain evidence="10 11">RCEF 264</strain>
    </source>
</reference>
<evidence type="ECO:0000313" key="11">
    <source>
        <dbReference type="Proteomes" id="UP000076874"/>
    </source>
</evidence>
<evidence type="ECO:0000256" key="2">
    <source>
        <dbReference type="ARBA" id="ARBA00022692"/>
    </source>
</evidence>
<keyword evidence="11" id="KW-1185">Reference proteome</keyword>
<feature type="signal peptide" evidence="8">
    <location>
        <begin position="1"/>
        <end position="24"/>
    </location>
</feature>
<feature type="compositionally biased region" description="Low complexity" evidence="6">
    <location>
        <begin position="585"/>
        <end position="605"/>
    </location>
</feature>
<keyword evidence="8" id="KW-0732">Signal</keyword>
<protein>
    <recommendedName>
        <fullName evidence="9">Rhodopsin domain-containing protein</fullName>
    </recommendedName>
</protein>
<feature type="region of interest" description="Disordered" evidence="6">
    <location>
        <begin position="328"/>
        <end position="414"/>
    </location>
</feature>
<keyword evidence="3 7" id="KW-1133">Transmembrane helix</keyword>
<evidence type="ECO:0000256" key="3">
    <source>
        <dbReference type="ARBA" id="ARBA00022989"/>
    </source>
</evidence>
<dbReference type="PANTHER" id="PTHR33048">
    <property type="entry name" value="PTH11-LIKE INTEGRAL MEMBRANE PROTEIN (AFU_ORTHOLOGUE AFUA_5G11245)"/>
    <property type="match status" value="1"/>
</dbReference>
<dbReference type="OrthoDB" id="5342292at2759"/>
<feature type="transmembrane region" description="Helical" evidence="7">
    <location>
        <begin position="143"/>
        <end position="168"/>
    </location>
</feature>
<comment type="similarity">
    <text evidence="5">Belongs to the SAT4 family.</text>
</comment>
<feature type="compositionally biased region" description="Low complexity" evidence="6">
    <location>
        <begin position="27"/>
        <end position="47"/>
    </location>
</feature>
<keyword evidence="2 7" id="KW-0812">Transmembrane</keyword>
<feature type="chain" id="PRO_5007892234" description="Rhodopsin domain-containing protein" evidence="8">
    <location>
        <begin position="25"/>
        <end position="826"/>
    </location>
</feature>
<feature type="region of interest" description="Disordered" evidence="6">
    <location>
        <begin position="715"/>
        <end position="770"/>
    </location>
</feature>
<evidence type="ECO:0000259" key="9">
    <source>
        <dbReference type="Pfam" id="PF20684"/>
    </source>
</evidence>
<accession>A0A167SF65</accession>
<feature type="compositionally biased region" description="Low complexity" evidence="6">
    <location>
        <begin position="632"/>
        <end position="680"/>
    </location>
</feature>
<dbReference type="InterPro" id="IPR049326">
    <property type="entry name" value="Rhodopsin_dom_fungi"/>
</dbReference>
<dbReference type="InterPro" id="IPR052337">
    <property type="entry name" value="SAT4-like"/>
</dbReference>
<feature type="region of interest" description="Disordered" evidence="6">
    <location>
        <begin position="471"/>
        <end position="525"/>
    </location>
</feature>
<evidence type="ECO:0000256" key="4">
    <source>
        <dbReference type="ARBA" id="ARBA00023136"/>
    </source>
</evidence>
<evidence type="ECO:0000256" key="8">
    <source>
        <dbReference type="SAM" id="SignalP"/>
    </source>
</evidence>
<feature type="compositionally biased region" description="Low complexity" evidence="6">
    <location>
        <begin position="403"/>
        <end position="414"/>
    </location>
</feature>
<evidence type="ECO:0000256" key="1">
    <source>
        <dbReference type="ARBA" id="ARBA00004141"/>
    </source>
</evidence>
<dbReference type="PANTHER" id="PTHR33048:SF47">
    <property type="entry name" value="INTEGRAL MEMBRANE PROTEIN-RELATED"/>
    <property type="match status" value="1"/>
</dbReference>
<proteinExistence type="inferred from homology"/>
<name>A0A167SF65_9HYPO</name>
<evidence type="ECO:0000256" key="6">
    <source>
        <dbReference type="SAM" id="MobiDB-lite"/>
    </source>
</evidence>
<feature type="transmembrane region" description="Helical" evidence="7">
    <location>
        <begin position="227"/>
        <end position="246"/>
    </location>
</feature>